<name>A0A8J2Z676_9GAMM</name>
<gene>
    <name evidence="1" type="ORF">GCM10010995_23150</name>
</gene>
<sequence>MSTQIQMLNVGTKMAGECEIAEMIISVIKIKIDNIEISVLLLAEIATGTSLK</sequence>
<dbReference type="EMBL" id="BMJS01000034">
    <property type="protein sequence ID" value="GGG05057.1"/>
    <property type="molecule type" value="Genomic_DNA"/>
</dbReference>
<evidence type="ECO:0000313" key="2">
    <source>
        <dbReference type="Proteomes" id="UP000636949"/>
    </source>
</evidence>
<reference evidence="1" key="2">
    <citation type="submission" date="2020-09" db="EMBL/GenBank/DDBJ databases">
        <authorList>
            <person name="Sun Q."/>
            <person name="Zhou Y."/>
        </authorList>
    </citation>
    <scope>NUCLEOTIDE SEQUENCE</scope>
    <source>
        <strain evidence="1">CGMCC 1.15758</strain>
    </source>
</reference>
<proteinExistence type="predicted"/>
<dbReference type="Proteomes" id="UP000636949">
    <property type="component" value="Unassembled WGS sequence"/>
</dbReference>
<accession>A0A8J2Z676</accession>
<reference evidence="1" key="1">
    <citation type="journal article" date="2014" name="Int. J. Syst. Evol. Microbiol.">
        <title>Complete genome sequence of Corynebacterium casei LMG S-19264T (=DSM 44701T), isolated from a smear-ripened cheese.</title>
        <authorList>
            <consortium name="US DOE Joint Genome Institute (JGI-PGF)"/>
            <person name="Walter F."/>
            <person name="Albersmeier A."/>
            <person name="Kalinowski J."/>
            <person name="Ruckert C."/>
        </authorList>
    </citation>
    <scope>NUCLEOTIDE SEQUENCE</scope>
    <source>
        <strain evidence="1">CGMCC 1.15758</strain>
    </source>
</reference>
<organism evidence="1 2">
    <name type="scientific">Cysteiniphilum litorale</name>
    <dbReference type="NCBI Taxonomy" id="2056700"/>
    <lineage>
        <taxon>Bacteria</taxon>
        <taxon>Pseudomonadati</taxon>
        <taxon>Pseudomonadota</taxon>
        <taxon>Gammaproteobacteria</taxon>
        <taxon>Thiotrichales</taxon>
        <taxon>Fastidiosibacteraceae</taxon>
        <taxon>Cysteiniphilum</taxon>
    </lineage>
</organism>
<protein>
    <submittedName>
        <fullName evidence="1">Uncharacterized protein</fullName>
    </submittedName>
</protein>
<evidence type="ECO:0000313" key="1">
    <source>
        <dbReference type="EMBL" id="GGG05057.1"/>
    </source>
</evidence>
<dbReference type="AlphaFoldDB" id="A0A8J2Z676"/>
<keyword evidence="2" id="KW-1185">Reference proteome</keyword>
<comment type="caution">
    <text evidence="1">The sequence shown here is derived from an EMBL/GenBank/DDBJ whole genome shotgun (WGS) entry which is preliminary data.</text>
</comment>